<dbReference type="PROSITE" id="PS50005">
    <property type="entry name" value="TPR"/>
    <property type="match status" value="1"/>
</dbReference>
<dbReference type="InterPro" id="IPR019734">
    <property type="entry name" value="TPR_rpt"/>
</dbReference>
<keyword evidence="4" id="KW-0802">TPR repeat</keyword>
<proteinExistence type="predicted"/>
<comment type="caution">
    <text evidence="8">The sequence shown here is derived from an EMBL/GenBank/DDBJ whole genome shotgun (WGS) entry which is preliminary data.</text>
</comment>
<dbReference type="InterPro" id="IPR011990">
    <property type="entry name" value="TPR-like_helical_dom_sf"/>
</dbReference>
<accession>A0A1F5F4Q6</accession>
<feature type="signal peptide" evidence="6">
    <location>
        <begin position="1"/>
        <end position="20"/>
    </location>
</feature>
<dbReference type="Gene3D" id="1.25.40.10">
    <property type="entry name" value="Tetratricopeptide repeat domain"/>
    <property type="match status" value="1"/>
</dbReference>
<feature type="chain" id="PRO_5009518486" description="Outer membrane lipoprotein BamD-like domain-containing protein" evidence="6">
    <location>
        <begin position="21"/>
        <end position="255"/>
    </location>
</feature>
<evidence type="ECO:0000313" key="8">
    <source>
        <dbReference type="EMBL" id="OGD74566.1"/>
    </source>
</evidence>
<protein>
    <recommendedName>
        <fullName evidence="7">Outer membrane lipoprotein BamD-like domain-containing protein</fullName>
    </recommendedName>
</protein>
<dbReference type="EMBL" id="MFAF01000100">
    <property type="protein sequence ID" value="OGD74566.1"/>
    <property type="molecule type" value="Genomic_DNA"/>
</dbReference>
<evidence type="ECO:0000256" key="4">
    <source>
        <dbReference type="PROSITE-ProRule" id="PRU00339"/>
    </source>
</evidence>
<feature type="region of interest" description="Disordered" evidence="5">
    <location>
        <begin position="236"/>
        <end position="255"/>
    </location>
</feature>
<dbReference type="Proteomes" id="UP000177187">
    <property type="component" value="Unassembled WGS sequence"/>
</dbReference>
<evidence type="ECO:0000256" key="5">
    <source>
        <dbReference type="SAM" id="MobiDB-lite"/>
    </source>
</evidence>
<feature type="repeat" description="TPR" evidence="4">
    <location>
        <begin position="29"/>
        <end position="62"/>
    </location>
</feature>
<sequence length="255" mass="29238">MKATLIVPVIALLCCGCAVELPDLFSLTAMEWFELGKGYYEKEEWEAARGCFENVMIVYPSSKYADDSQFYLGMAYYDEGLYLEAQAIFEDMAASYPNSPLTDDARYNIGRCYFKRAPDFQRDTELIKAAVGEYRRTLKLFPGSELTPQIQEAIREAEELEARKLDHIVYVYRRMDHPRSVILYTDMLLGSYPDSMYVPRNLWRRGEALLDLGYTDDARSDFERVLAEYPDDEYAADARESINGMGPPVGRSDGE</sequence>
<evidence type="ECO:0000256" key="3">
    <source>
        <dbReference type="ARBA" id="ARBA00023237"/>
    </source>
</evidence>
<reference evidence="8 9" key="1">
    <citation type="journal article" date="2016" name="Nat. Commun.">
        <title>Thousands of microbial genomes shed light on interconnected biogeochemical processes in an aquifer system.</title>
        <authorList>
            <person name="Anantharaman K."/>
            <person name="Brown C.T."/>
            <person name="Hug L.A."/>
            <person name="Sharon I."/>
            <person name="Castelle C.J."/>
            <person name="Probst A.J."/>
            <person name="Thomas B.C."/>
            <person name="Singh A."/>
            <person name="Wilkins M.J."/>
            <person name="Karaoz U."/>
            <person name="Brodie E.L."/>
            <person name="Williams K.H."/>
            <person name="Hubbard S.S."/>
            <person name="Banfield J.F."/>
        </authorList>
    </citation>
    <scope>NUCLEOTIDE SEQUENCE [LARGE SCALE GENOMIC DNA]</scope>
</reference>
<dbReference type="SUPFAM" id="SSF48452">
    <property type="entry name" value="TPR-like"/>
    <property type="match status" value="2"/>
</dbReference>
<feature type="domain" description="Outer membrane lipoprotein BamD-like" evidence="7">
    <location>
        <begin position="28"/>
        <end position="219"/>
    </location>
</feature>
<name>A0A1F5F4Q6_9BACT</name>
<evidence type="ECO:0000256" key="2">
    <source>
        <dbReference type="ARBA" id="ARBA00023136"/>
    </source>
</evidence>
<evidence type="ECO:0000256" key="1">
    <source>
        <dbReference type="ARBA" id="ARBA00022729"/>
    </source>
</evidence>
<evidence type="ECO:0000313" key="9">
    <source>
        <dbReference type="Proteomes" id="UP000177187"/>
    </source>
</evidence>
<dbReference type="SMART" id="SM00028">
    <property type="entry name" value="TPR"/>
    <property type="match status" value="2"/>
</dbReference>
<gene>
    <name evidence="8" type="ORF">A2Y64_00925</name>
</gene>
<dbReference type="STRING" id="1817816.A2Y64_00925"/>
<keyword evidence="1 6" id="KW-0732">Signal</keyword>
<dbReference type="AlphaFoldDB" id="A0A1F5F4Q6"/>
<dbReference type="InterPro" id="IPR039565">
    <property type="entry name" value="BamD-like"/>
</dbReference>
<keyword evidence="2" id="KW-0472">Membrane</keyword>
<dbReference type="Pfam" id="PF13525">
    <property type="entry name" value="YfiO"/>
    <property type="match status" value="1"/>
</dbReference>
<keyword evidence="3" id="KW-0998">Cell outer membrane</keyword>
<evidence type="ECO:0000259" key="7">
    <source>
        <dbReference type="Pfam" id="PF13525"/>
    </source>
</evidence>
<organism evidence="8 9">
    <name type="scientific">Candidatus Coatesbacteria bacterium RBG_13_66_14</name>
    <dbReference type="NCBI Taxonomy" id="1817816"/>
    <lineage>
        <taxon>Bacteria</taxon>
        <taxon>Candidatus Coatesiibacteriota</taxon>
    </lineage>
</organism>
<evidence type="ECO:0000256" key="6">
    <source>
        <dbReference type="SAM" id="SignalP"/>
    </source>
</evidence>
<dbReference type="NCBIfam" id="TIGR03302">
    <property type="entry name" value="OM_YfiO"/>
    <property type="match status" value="1"/>
</dbReference>
<dbReference type="InterPro" id="IPR017689">
    <property type="entry name" value="BamD"/>
</dbReference>